<sequence>AMAVPSAVRLRREEFRRTKHDAAFSPWKILVGDSDWKDHSRGKEGTERYRTQNLPNWTSCPGVYELGIATTPSGDQDPRKLDADSVIPVYLGQADNLRTRLQSYGRNGAHLETPSLNDDTFPPEKGLKLFTAIFSRALPIAYRCAPMKSKTEAERTEKQLLETFDYAWNKGSNGARRVDDIYRKLDHRTEATRFSVLADRLFGFFVNRKKVGIEIGAPDRGKKTWKVFGIKRVQQQVQDHDDHDHHHDRDVCCGVAIGGGSVCKAPPVEGRKRCALHKGMRVNGGAGGGAGGGGERCGLLLEDGTCCEKMAVPRNKRCLEHKGRR</sequence>
<dbReference type="InterPro" id="IPR038909">
    <property type="entry name" value="Effector_transcript"/>
</dbReference>
<gene>
    <name evidence="1" type="ORF">M569_00352</name>
</gene>
<reference evidence="1 2" key="1">
    <citation type="journal article" date="2013" name="BMC Genomics">
        <title>The miniature genome of a carnivorous plant Genlisea aurea contains a low number of genes and short non-coding sequences.</title>
        <authorList>
            <person name="Leushkin E.V."/>
            <person name="Sutormin R.A."/>
            <person name="Nabieva E.R."/>
            <person name="Penin A.A."/>
            <person name="Kondrashov A.S."/>
            <person name="Logacheva M.D."/>
        </authorList>
    </citation>
    <scope>NUCLEOTIDE SEQUENCE [LARGE SCALE GENOMIC DNA]</scope>
</reference>
<dbReference type="AlphaFoldDB" id="S8EEL6"/>
<dbReference type="EMBL" id="AUSU01000081">
    <property type="protein sequence ID" value="EPS74403.1"/>
    <property type="molecule type" value="Genomic_DNA"/>
</dbReference>
<dbReference type="Proteomes" id="UP000015453">
    <property type="component" value="Unassembled WGS sequence"/>
</dbReference>
<dbReference type="OrthoDB" id="1922121at2759"/>
<keyword evidence="2" id="KW-1185">Reference proteome</keyword>
<proteinExistence type="predicted"/>
<name>S8EEL6_9LAMI</name>
<accession>S8EEL6</accession>
<protein>
    <recommendedName>
        <fullName evidence="3">GIY-YIG domain-containing protein</fullName>
    </recommendedName>
</protein>
<dbReference type="Pfam" id="PF19239">
    <property type="entry name" value="GIY_YIG_domain"/>
    <property type="match status" value="1"/>
</dbReference>
<dbReference type="PANTHER" id="PTHR35133:SF1">
    <property type="entry name" value="PROTEIN EFFECTOR OF TRANSCRIPTION 2-RELATED"/>
    <property type="match status" value="1"/>
</dbReference>
<evidence type="ECO:0000313" key="2">
    <source>
        <dbReference type="Proteomes" id="UP000015453"/>
    </source>
</evidence>
<feature type="non-terminal residue" evidence="1">
    <location>
        <position position="1"/>
    </location>
</feature>
<evidence type="ECO:0000313" key="1">
    <source>
        <dbReference type="EMBL" id="EPS74403.1"/>
    </source>
</evidence>
<organism evidence="1 2">
    <name type="scientific">Genlisea aurea</name>
    <dbReference type="NCBI Taxonomy" id="192259"/>
    <lineage>
        <taxon>Eukaryota</taxon>
        <taxon>Viridiplantae</taxon>
        <taxon>Streptophyta</taxon>
        <taxon>Embryophyta</taxon>
        <taxon>Tracheophyta</taxon>
        <taxon>Spermatophyta</taxon>
        <taxon>Magnoliopsida</taxon>
        <taxon>eudicotyledons</taxon>
        <taxon>Gunneridae</taxon>
        <taxon>Pentapetalae</taxon>
        <taxon>asterids</taxon>
        <taxon>lamiids</taxon>
        <taxon>Lamiales</taxon>
        <taxon>Lentibulariaceae</taxon>
        <taxon>Genlisea</taxon>
    </lineage>
</organism>
<comment type="caution">
    <text evidence="1">The sequence shown here is derived from an EMBL/GenBank/DDBJ whole genome shotgun (WGS) entry which is preliminary data.</text>
</comment>
<dbReference type="GO" id="GO:0003677">
    <property type="term" value="F:DNA binding"/>
    <property type="evidence" value="ECO:0007669"/>
    <property type="project" value="InterPro"/>
</dbReference>
<evidence type="ECO:0008006" key="3">
    <source>
        <dbReference type="Google" id="ProtNLM"/>
    </source>
</evidence>
<dbReference type="GO" id="GO:0006355">
    <property type="term" value="P:regulation of DNA-templated transcription"/>
    <property type="evidence" value="ECO:0007669"/>
    <property type="project" value="InterPro"/>
</dbReference>
<feature type="non-terminal residue" evidence="1">
    <location>
        <position position="325"/>
    </location>
</feature>
<dbReference type="PANTHER" id="PTHR35133">
    <property type="entry name" value="PROTEIN EFFECTOR OF TRANSCRIPTION 2-RELATED"/>
    <property type="match status" value="1"/>
</dbReference>